<name>V6LDG8_9EUKA</name>
<dbReference type="Proteomes" id="UP000018208">
    <property type="component" value="Unassembled WGS sequence"/>
</dbReference>
<dbReference type="VEuPathDB" id="GiardiaDB:SS50377_27969"/>
<proteinExistence type="predicted"/>
<reference evidence="2 3" key="1">
    <citation type="journal article" date="2014" name="PLoS Genet.">
        <title>The Genome of Spironucleus salmonicida Highlights a Fish Pathogen Adapted to Fluctuating Environments.</title>
        <authorList>
            <person name="Xu F."/>
            <person name="Jerlstrom-Hultqvist J."/>
            <person name="Einarsson E."/>
            <person name="Astvaldsson A."/>
            <person name="Svard S.G."/>
            <person name="Andersson J.O."/>
        </authorList>
    </citation>
    <scope>NUCLEOTIDE SEQUENCE</scope>
    <source>
        <strain evidence="3">ATCC 50377</strain>
    </source>
</reference>
<evidence type="ECO:0000313" key="4">
    <source>
        <dbReference type="Proteomes" id="UP000018208"/>
    </source>
</evidence>
<dbReference type="AlphaFoldDB" id="V6LDG8"/>
<dbReference type="EMBL" id="AUWU02000008">
    <property type="protein sequence ID" value="KAH0569995.1"/>
    <property type="molecule type" value="Genomic_DNA"/>
</dbReference>
<feature type="region of interest" description="Disordered" evidence="1">
    <location>
        <begin position="327"/>
        <end position="348"/>
    </location>
</feature>
<organism evidence="2">
    <name type="scientific">Spironucleus salmonicida</name>
    <dbReference type="NCBI Taxonomy" id="348837"/>
    <lineage>
        <taxon>Eukaryota</taxon>
        <taxon>Metamonada</taxon>
        <taxon>Diplomonadida</taxon>
        <taxon>Hexamitidae</taxon>
        <taxon>Hexamitinae</taxon>
        <taxon>Spironucleus</taxon>
    </lineage>
</organism>
<dbReference type="EMBL" id="KI546159">
    <property type="protein sequence ID" value="EST42527.1"/>
    <property type="molecule type" value="Genomic_DNA"/>
</dbReference>
<protein>
    <submittedName>
        <fullName evidence="2">Uncharacterized protein</fullName>
    </submittedName>
</protein>
<gene>
    <name evidence="2" type="ORF">SS50377_17840</name>
    <name evidence="3" type="ORF">SS50377_27969</name>
</gene>
<evidence type="ECO:0000313" key="2">
    <source>
        <dbReference type="EMBL" id="EST42527.1"/>
    </source>
</evidence>
<accession>V6LDG8</accession>
<feature type="region of interest" description="Disordered" evidence="1">
    <location>
        <begin position="287"/>
        <end position="315"/>
    </location>
</feature>
<evidence type="ECO:0000256" key="1">
    <source>
        <dbReference type="SAM" id="MobiDB-lite"/>
    </source>
</evidence>
<evidence type="ECO:0000313" key="3">
    <source>
        <dbReference type="EMBL" id="KAH0569995.1"/>
    </source>
</evidence>
<feature type="compositionally biased region" description="Polar residues" evidence="1">
    <location>
        <begin position="327"/>
        <end position="343"/>
    </location>
</feature>
<sequence>MKRTTPVGSSDKVYLINNLPIELIEIIEAARQVEVVYDTFLPIIFNGTNYRQLDLNRINVTKYFTNDQLEMIFQVAAPLNCRKIFTKTGIFKEHFSIIIHTYLQNNLKYFQEANCYLAPQMYTVLLNKYYYELSQDLSLLPQSSKFCNVYCRVEVEGFVGQLINKQIFLQYIREQPTAMLMNKDNCVVRIASHHRDIKQQLDFNKQECCIQEIQASAKDSSEWCSTFNSLSTIQGPQSITKEISSIPHSIPHNKDKSINIGESDQFIDNLMFSSVVSSIPHLVEIQQEKYPSSQPKSITSQSQSSQRVQPIQKDTSMVSIQKSQQVITSVNSSTHQKSQQSVSNKDEDDSLKILSEQQKQIHTNQNDHISVKSQTVLEQVSGQLSKNNSVGTIQLSSLQSPSISAIALQASRHESYIHEQSASPRYIQQQSNLEQSICEPQIREQSAIEQFNHAQCTHDQSVSNQSIRIQSNHEPSVFEPKILQEPAFELSAFNQSVHESSTQKLPDSYHSIIEPPVIKSDGLDLANILNALIVSRVWVIIDREKKAYFPECPTMSRKQDKGIQHCMSDNKNITQELMISLMNHHERLRVAEVESQVQPQQQKLERHKRPISAIFGDKITINYVLQHQMDNSRLFAQYYRPIRDFIAENYYGDDPDYRLVEMRALNKRIHAIYQKPNLVKCLFYRRFWGTQARVQIPAQRGFRFYQFSMREYDREFGGLE</sequence>
<reference evidence="3" key="2">
    <citation type="submission" date="2020-12" db="EMBL/GenBank/DDBJ databases">
        <title>New Spironucleus salmonicida genome in near-complete chromosomes.</title>
        <authorList>
            <person name="Xu F."/>
            <person name="Kurt Z."/>
            <person name="Jimenez-Gonzalez A."/>
            <person name="Astvaldsson A."/>
            <person name="Andersson J.O."/>
            <person name="Svard S.G."/>
        </authorList>
    </citation>
    <scope>NUCLEOTIDE SEQUENCE</scope>
    <source>
        <strain evidence="3">ATCC 50377</strain>
    </source>
</reference>
<keyword evidence="4" id="KW-1185">Reference proteome</keyword>
<feature type="compositionally biased region" description="Polar residues" evidence="1">
    <location>
        <begin position="289"/>
        <end position="315"/>
    </location>
</feature>